<organism evidence="2 3">
    <name type="scientific">Plectus sambesii</name>
    <dbReference type="NCBI Taxonomy" id="2011161"/>
    <lineage>
        <taxon>Eukaryota</taxon>
        <taxon>Metazoa</taxon>
        <taxon>Ecdysozoa</taxon>
        <taxon>Nematoda</taxon>
        <taxon>Chromadorea</taxon>
        <taxon>Plectida</taxon>
        <taxon>Plectina</taxon>
        <taxon>Plectoidea</taxon>
        <taxon>Plectidae</taxon>
        <taxon>Plectus</taxon>
    </lineage>
</organism>
<sequence length="162" mass="17274">MDARKGIRALSTVKKSTAAGVILLLLLSFDKITTPVEACVATVTTPTVTTCVDPSTLFEEFDDATLSLDTTGTQAVGTKVVATCEGQDTMFVVTYDDGTIGRQDQDPTPGNKEEVLTLRCTTDGSWSTKTVDEYSVSDSPVRTSGTVTDDVSITCEPYVKED</sequence>
<protein>
    <submittedName>
        <fullName evidence="3">C6 domain-containing protein</fullName>
    </submittedName>
</protein>
<feature type="signal peptide" evidence="1">
    <location>
        <begin position="1"/>
        <end position="38"/>
    </location>
</feature>
<proteinExistence type="predicted"/>
<accession>A0A914W5D2</accession>
<name>A0A914W5D2_9BILA</name>
<evidence type="ECO:0000313" key="3">
    <source>
        <dbReference type="WBParaSite" id="PSAMB.scaffold3090size19714.g20296.t1"/>
    </source>
</evidence>
<dbReference type="WBParaSite" id="PSAMB.scaffold3090size19714.g20296.t1">
    <property type="protein sequence ID" value="PSAMB.scaffold3090size19714.g20296.t1"/>
    <property type="gene ID" value="PSAMB.scaffold3090size19714.g20296"/>
</dbReference>
<evidence type="ECO:0000313" key="2">
    <source>
        <dbReference type="Proteomes" id="UP000887566"/>
    </source>
</evidence>
<evidence type="ECO:0000256" key="1">
    <source>
        <dbReference type="SAM" id="SignalP"/>
    </source>
</evidence>
<keyword evidence="2" id="KW-1185">Reference proteome</keyword>
<keyword evidence="1" id="KW-0732">Signal</keyword>
<feature type="chain" id="PRO_5038116197" evidence="1">
    <location>
        <begin position="39"/>
        <end position="162"/>
    </location>
</feature>
<reference evidence="3" key="1">
    <citation type="submission" date="2022-11" db="UniProtKB">
        <authorList>
            <consortium name="WormBaseParasite"/>
        </authorList>
    </citation>
    <scope>IDENTIFICATION</scope>
</reference>
<dbReference type="Proteomes" id="UP000887566">
    <property type="component" value="Unplaced"/>
</dbReference>
<dbReference type="AlphaFoldDB" id="A0A914W5D2"/>